<feature type="region of interest" description="Disordered" evidence="1">
    <location>
        <begin position="315"/>
        <end position="337"/>
    </location>
</feature>
<accession>A0AAU7JMK1</accession>
<dbReference type="GO" id="GO:0006508">
    <property type="term" value="P:proteolysis"/>
    <property type="evidence" value="ECO:0007669"/>
    <property type="project" value="InterPro"/>
</dbReference>
<dbReference type="InterPro" id="IPR011600">
    <property type="entry name" value="Pept_C14_caspase"/>
</dbReference>
<dbReference type="GO" id="GO:0004197">
    <property type="term" value="F:cysteine-type endopeptidase activity"/>
    <property type="evidence" value="ECO:0007669"/>
    <property type="project" value="InterPro"/>
</dbReference>
<dbReference type="PANTHER" id="PTHR48104:SF30">
    <property type="entry name" value="METACASPASE-1"/>
    <property type="match status" value="1"/>
</dbReference>
<dbReference type="InterPro" id="IPR029030">
    <property type="entry name" value="Caspase-like_dom_sf"/>
</dbReference>
<name>A0AAU7JMK1_9HYPH</name>
<dbReference type="Gene3D" id="3.40.50.1460">
    <property type="match status" value="1"/>
</dbReference>
<protein>
    <submittedName>
        <fullName evidence="3">Caspase family protein</fullName>
    </submittedName>
</protein>
<dbReference type="EMBL" id="CP157484">
    <property type="protein sequence ID" value="XBO41455.1"/>
    <property type="molecule type" value="Genomic_DNA"/>
</dbReference>
<sequence length="550" mass="58666">MRVATAFLIALGLALVPTVGHDHAQAAEIRGLLIGVDAYRTLPRLTGSAADARDLEASLRSIGARDLRVLVDESATRGSILVAFQDLVTRTQAGDTVFITLSGHGAQEPERVKGSEPDGMDEVFLLPAFDPKDRLQNGEKILDKEFNHVIKLIEDKGGRVVFVADTCSGGGLAREVDPRGPGMVYRSVKYTPIVDDLKPISTRTDALMAPTDFKSSTFLAAVDKQSKVPEIRIPGVGQRGALSYAVARGLQGAADLDGDGAITAAELSEYARRVTYQLSDQRQRIVAVDAPPPPAPAKVIVRGIAVRPVAAEGTAPELASKRPALPPSQADATVRPVSAGKPSLGAVLIASLDGKAERFAGLSIQTAFQVVEPGASPDLVWDPSTRDVLSGGDVIARNVDRNDLPSIVERAALLRWLKQRAPNAPQSIRIVPDDRLHRKGSRVEVEIGDVGARGLVIFNVAGDGTVQLLYPIGSDPPVRSDAQYRLQLQVREPFGADQIVVVSSPRRLPDLEQALRQMDRKRSPMKVLEALNQAAGSDSRIGSAGLFTAP</sequence>
<gene>
    <name evidence="3" type="ORF">ABEG18_12070</name>
</gene>
<dbReference type="AlphaFoldDB" id="A0AAU7JMK1"/>
<feature type="domain" description="Peptidase C14 caspase" evidence="2">
    <location>
        <begin position="32"/>
        <end position="170"/>
    </location>
</feature>
<dbReference type="RefSeq" id="WP_406858309.1">
    <property type="nucleotide sequence ID" value="NZ_CP157484.1"/>
</dbReference>
<reference evidence="3" key="1">
    <citation type="submission" date="2024-05" db="EMBL/GenBank/DDBJ databases">
        <authorList>
            <person name="Kim S."/>
            <person name="Heo J."/>
            <person name="Choi H."/>
            <person name="Choi Y."/>
            <person name="Kwon S.-W."/>
            <person name="Kim Y."/>
        </authorList>
    </citation>
    <scope>NUCLEOTIDE SEQUENCE</scope>
    <source>
        <strain evidence="3">KACC 23698</strain>
    </source>
</reference>
<dbReference type="InterPro" id="IPR018247">
    <property type="entry name" value="EF_Hand_1_Ca_BS"/>
</dbReference>
<organism evidence="3">
    <name type="scientific">Alsobacter sp. KACC 23698</name>
    <dbReference type="NCBI Taxonomy" id="3149229"/>
    <lineage>
        <taxon>Bacteria</taxon>
        <taxon>Pseudomonadati</taxon>
        <taxon>Pseudomonadota</taxon>
        <taxon>Alphaproteobacteria</taxon>
        <taxon>Hyphomicrobiales</taxon>
        <taxon>Alsobacteraceae</taxon>
        <taxon>Alsobacter</taxon>
    </lineage>
</organism>
<evidence type="ECO:0000259" key="2">
    <source>
        <dbReference type="Pfam" id="PF00656"/>
    </source>
</evidence>
<dbReference type="PANTHER" id="PTHR48104">
    <property type="entry name" value="METACASPASE-4"/>
    <property type="match status" value="1"/>
</dbReference>
<dbReference type="PROSITE" id="PS00018">
    <property type="entry name" value="EF_HAND_1"/>
    <property type="match status" value="1"/>
</dbReference>
<dbReference type="SUPFAM" id="SSF52129">
    <property type="entry name" value="Caspase-like"/>
    <property type="match status" value="1"/>
</dbReference>
<evidence type="ECO:0000256" key="1">
    <source>
        <dbReference type="SAM" id="MobiDB-lite"/>
    </source>
</evidence>
<dbReference type="GO" id="GO:0005737">
    <property type="term" value="C:cytoplasm"/>
    <property type="evidence" value="ECO:0007669"/>
    <property type="project" value="TreeGrafter"/>
</dbReference>
<dbReference type="InterPro" id="IPR050452">
    <property type="entry name" value="Metacaspase"/>
</dbReference>
<dbReference type="Pfam" id="PF00656">
    <property type="entry name" value="Peptidase_C14"/>
    <property type="match status" value="1"/>
</dbReference>
<proteinExistence type="predicted"/>
<evidence type="ECO:0000313" key="3">
    <source>
        <dbReference type="EMBL" id="XBO41455.1"/>
    </source>
</evidence>